<dbReference type="AlphaFoldDB" id="A0AAE0Y6Q9"/>
<keyword evidence="3" id="KW-1185">Reference proteome</keyword>
<comment type="caution">
    <text evidence="1">The sequence shown here is derived from an EMBL/GenBank/DDBJ whole genome shotgun (WGS) entry which is preliminary data.</text>
</comment>
<dbReference type="EMBL" id="JAWDGP010006054">
    <property type="protein sequence ID" value="KAK3748088.1"/>
    <property type="molecule type" value="Genomic_DNA"/>
</dbReference>
<name>A0AAE0Y6Q9_9GAST</name>
<reference evidence="1" key="1">
    <citation type="journal article" date="2023" name="G3 (Bethesda)">
        <title>A reference genome for the long-term kleptoplast-retaining sea slug Elysia crispata morphotype clarki.</title>
        <authorList>
            <person name="Eastman K.E."/>
            <person name="Pendleton A.L."/>
            <person name="Shaikh M.A."/>
            <person name="Suttiyut T."/>
            <person name="Ogas R."/>
            <person name="Tomko P."/>
            <person name="Gavelis G."/>
            <person name="Widhalm J.R."/>
            <person name="Wisecaver J.H."/>
        </authorList>
    </citation>
    <scope>NUCLEOTIDE SEQUENCE</scope>
    <source>
        <strain evidence="1">ECLA1</strain>
    </source>
</reference>
<evidence type="ECO:0000313" key="3">
    <source>
        <dbReference type="Proteomes" id="UP001283361"/>
    </source>
</evidence>
<protein>
    <submittedName>
        <fullName evidence="1">Uncharacterized protein</fullName>
    </submittedName>
</protein>
<dbReference type="Proteomes" id="UP001283361">
    <property type="component" value="Unassembled WGS sequence"/>
</dbReference>
<dbReference type="EMBL" id="JAWDGP010006848">
    <property type="protein sequence ID" value="KAK3734437.1"/>
    <property type="molecule type" value="Genomic_DNA"/>
</dbReference>
<gene>
    <name evidence="1" type="ORF">RRG08_029112</name>
    <name evidence="2" type="ORF">RRG08_047478</name>
</gene>
<proteinExistence type="predicted"/>
<evidence type="ECO:0000313" key="2">
    <source>
        <dbReference type="EMBL" id="KAK3748088.1"/>
    </source>
</evidence>
<accession>A0AAE0Y6Q9</accession>
<organism evidence="1 3">
    <name type="scientific">Elysia crispata</name>
    <name type="common">lettuce slug</name>
    <dbReference type="NCBI Taxonomy" id="231223"/>
    <lineage>
        <taxon>Eukaryota</taxon>
        <taxon>Metazoa</taxon>
        <taxon>Spiralia</taxon>
        <taxon>Lophotrochozoa</taxon>
        <taxon>Mollusca</taxon>
        <taxon>Gastropoda</taxon>
        <taxon>Heterobranchia</taxon>
        <taxon>Euthyneura</taxon>
        <taxon>Panpulmonata</taxon>
        <taxon>Sacoglossa</taxon>
        <taxon>Placobranchoidea</taxon>
        <taxon>Plakobranchidae</taxon>
        <taxon>Elysia</taxon>
    </lineage>
</organism>
<evidence type="ECO:0000313" key="1">
    <source>
        <dbReference type="EMBL" id="KAK3734437.1"/>
    </source>
</evidence>
<sequence>MTAGQSSQQTQNSVENPSQNALCIPKHSMWRTFYKTSSTFSAATQQPGPCSLRPSVVFGCKGILIIFGIFQAYETQRVRLKQVNDSRSCMLLVPQSHPSSANRKTRHLI</sequence>